<dbReference type="Proteomes" id="UP000078492">
    <property type="component" value="Unassembled WGS sequence"/>
</dbReference>
<keyword evidence="2" id="KW-1185">Reference proteome</keyword>
<proteinExistence type="predicted"/>
<protein>
    <submittedName>
        <fullName evidence="1">Uncharacterized protein</fullName>
    </submittedName>
</protein>
<reference evidence="1 2" key="1">
    <citation type="submission" date="2015-09" db="EMBL/GenBank/DDBJ databases">
        <title>Trachymyrmex cornetzi WGS genome.</title>
        <authorList>
            <person name="Nygaard S."/>
            <person name="Hu H."/>
            <person name="Boomsma J."/>
            <person name="Zhang G."/>
        </authorList>
    </citation>
    <scope>NUCLEOTIDE SEQUENCE [LARGE SCALE GENOMIC DNA]</scope>
    <source>
        <strain evidence="1">Tcor2-1</strain>
        <tissue evidence="1">Whole body</tissue>
    </source>
</reference>
<evidence type="ECO:0000313" key="1">
    <source>
        <dbReference type="EMBL" id="KYN09222.1"/>
    </source>
</evidence>
<dbReference type="EMBL" id="KQ981135">
    <property type="protein sequence ID" value="KYN09222.1"/>
    <property type="molecule type" value="Genomic_DNA"/>
</dbReference>
<organism evidence="1 2">
    <name type="scientific">Trachymyrmex cornetzi</name>
    <dbReference type="NCBI Taxonomy" id="471704"/>
    <lineage>
        <taxon>Eukaryota</taxon>
        <taxon>Metazoa</taxon>
        <taxon>Ecdysozoa</taxon>
        <taxon>Arthropoda</taxon>
        <taxon>Hexapoda</taxon>
        <taxon>Insecta</taxon>
        <taxon>Pterygota</taxon>
        <taxon>Neoptera</taxon>
        <taxon>Endopterygota</taxon>
        <taxon>Hymenoptera</taxon>
        <taxon>Apocrita</taxon>
        <taxon>Aculeata</taxon>
        <taxon>Formicoidea</taxon>
        <taxon>Formicidae</taxon>
        <taxon>Myrmicinae</taxon>
        <taxon>Trachymyrmex</taxon>
    </lineage>
</organism>
<sequence>MVHVFPRVTWRSHVCASHSFERPPVAGPSTATLDWPRTARRSWRANEPDVSSAFLHGRCGFFLDGHHPRRALRRLAELKGERNKVRNEFTGLASEFQKYKGPLTMGVAGKKAERAERSRE</sequence>
<gene>
    <name evidence="1" type="ORF">ALC57_18652</name>
</gene>
<dbReference type="AlphaFoldDB" id="A0A195D8M9"/>
<accession>A0A195D8M9</accession>
<name>A0A195D8M9_9HYME</name>
<evidence type="ECO:0000313" key="2">
    <source>
        <dbReference type="Proteomes" id="UP000078492"/>
    </source>
</evidence>